<dbReference type="PROSITE" id="PS00455">
    <property type="entry name" value="AMP_BINDING"/>
    <property type="match status" value="1"/>
</dbReference>
<dbReference type="InterPro" id="IPR020845">
    <property type="entry name" value="AMP-binding_CS"/>
</dbReference>
<dbReference type="PANTHER" id="PTHR43859">
    <property type="entry name" value="ACYL-ACTIVATING ENZYME"/>
    <property type="match status" value="1"/>
</dbReference>
<organism evidence="7">
    <name type="scientific">marine metagenome</name>
    <dbReference type="NCBI Taxonomy" id="408172"/>
    <lineage>
        <taxon>unclassified sequences</taxon>
        <taxon>metagenomes</taxon>
        <taxon>ecological metagenomes</taxon>
    </lineage>
</organism>
<dbReference type="Pfam" id="PF13193">
    <property type="entry name" value="AMP-binding_C"/>
    <property type="match status" value="1"/>
</dbReference>
<protein>
    <recommendedName>
        <fullName evidence="8">AMP-dependent synthetase/ligase domain-containing protein</fullName>
    </recommendedName>
</protein>
<dbReference type="NCBIfam" id="NF004837">
    <property type="entry name" value="PRK06187.1"/>
    <property type="match status" value="1"/>
</dbReference>
<dbReference type="PANTHER" id="PTHR43859:SF4">
    <property type="entry name" value="BUTANOATE--COA LIGASE AAE1-RELATED"/>
    <property type="match status" value="1"/>
</dbReference>
<sequence length="546" mass="60839">MSTTISGQMQKKQFNVIEILQHAATWSGDVEVVTNSVEGGIHRIGYADLYDRTCRLANALNRLGINAGDRIGTMAWNTWRHLECWYGLSGIGAICHTLNPRLFPDQIEYIVNHAQNRYIFVDTSFVPVIANVLDKLPLLEGLIVMTDQGHMTDDMQEIGIPVYCYEELLEAEGKSFVWPSFTEDTASSLCYTSGTTGDPKGVLYSHGSNLNHAMVTAHEDVFGLSARDSFLLIVPMFHANGWGLPHNVPMVGGKLVLPGPFMDGESLLEIIKAEDCNKTCAVPTVMTILLDYLDSKNLQIPSMSEIYIGGSAVPQSMIENFETKYDVNVNHGWGMTETVVGTFNCYLPFMDELNFEQRMKIRSKQGRPPFGMEMKIVDDEGNSLPHDGIAFGKLMVRGPRVVERYYRAEESAVDSDGWFDTGDVSTIDEYGFMQITDRAKDIIKSGGEWISSVDIENTAVGHPEVQIAACLGVKHVKWEERPLLIVVKKEGCDPSKASILDVIGTEHAKWQLPDDVVFVDEMPLTATGKIDKKPLRTEYENYLMEA</sequence>
<evidence type="ECO:0000313" key="7">
    <source>
        <dbReference type="EMBL" id="SVA35356.1"/>
    </source>
</evidence>
<keyword evidence="2" id="KW-0436">Ligase</keyword>
<name>A0A381V4P8_9ZZZZ</name>
<dbReference type="InterPro" id="IPR025110">
    <property type="entry name" value="AMP-bd_C"/>
</dbReference>
<dbReference type="FunFam" id="3.30.300.30:FF:000008">
    <property type="entry name" value="2,3-dihydroxybenzoate-AMP ligase"/>
    <property type="match status" value="1"/>
</dbReference>
<evidence type="ECO:0000256" key="4">
    <source>
        <dbReference type="ARBA" id="ARBA00023098"/>
    </source>
</evidence>
<dbReference type="AlphaFoldDB" id="A0A381V4P8"/>
<evidence type="ECO:0008006" key="8">
    <source>
        <dbReference type="Google" id="ProtNLM"/>
    </source>
</evidence>
<accession>A0A381V4P8</accession>
<evidence type="ECO:0000259" key="5">
    <source>
        <dbReference type="Pfam" id="PF00501"/>
    </source>
</evidence>
<evidence type="ECO:0000256" key="1">
    <source>
        <dbReference type="ARBA" id="ARBA00006432"/>
    </source>
</evidence>
<gene>
    <name evidence="7" type="ORF">METZ01_LOCUS88210</name>
</gene>
<feature type="domain" description="AMP-binding enzyme C-terminal" evidence="6">
    <location>
        <begin position="455"/>
        <end position="529"/>
    </location>
</feature>
<dbReference type="GO" id="GO:0016874">
    <property type="term" value="F:ligase activity"/>
    <property type="evidence" value="ECO:0007669"/>
    <property type="project" value="UniProtKB-KW"/>
</dbReference>
<dbReference type="InterPro" id="IPR000873">
    <property type="entry name" value="AMP-dep_synth/lig_dom"/>
</dbReference>
<keyword evidence="4" id="KW-0443">Lipid metabolism</keyword>
<dbReference type="CDD" id="cd12119">
    <property type="entry name" value="ttLC_FACS_AlkK_like"/>
    <property type="match status" value="1"/>
</dbReference>
<feature type="domain" description="AMP-dependent synthetase/ligase" evidence="5">
    <location>
        <begin position="23"/>
        <end position="406"/>
    </location>
</feature>
<keyword evidence="3" id="KW-0276">Fatty acid metabolism</keyword>
<dbReference type="Gene3D" id="3.30.300.30">
    <property type="match status" value="1"/>
</dbReference>
<evidence type="ECO:0000256" key="3">
    <source>
        <dbReference type="ARBA" id="ARBA00022832"/>
    </source>
</evidence>
<evidence type="ECO:0000259" key="6">
    <source>
        <dbReference type="Pfam" id="PF13193"/>
    </source>
</evidence>
<dbReference type="SUPFAM" id="SSF56801">
    <property type="entry name" value="Acetyl-CoA synthetase-like"/>
    <property type="match status" value="1"/>
</dbReference>
<evidence type="ECO:0000256" key="2">
    <source>
        <dbReference type="ARBA" id="ARBA00022598"/>
    </source>
</evidence>
<dbReference type="Gene3D" id="3.40.50.12780">
    <property type="entry name" value="N-terminal domain of ligase-like"/>
    <property type="match status" value="1"/>
</dbReference>
<comment type="similarity">
    <text evidence="1">Belongs to the ATP-dependent AMP-binding enzyme family.</text>
</comment>
<dbReference type="EMBL" id="UINC01007847">
    <property type="protein sequence ID" value="SVA35356.1"/>
    <property type="molecule type" value="Genomic_DNA"/>
</dbReference>
<dbReference type="InterPro" id="IPR042099">
    <property type="entry name" value="ANL_N_sf"/>
</dbReference>
<dbReference type="InterPro" id="IPR045851">
    <property type="entry name" value="AMP-bd_C_sf"/>
</dbReference>
<dbReference type="Pfam" id="PF00501">
    <property type="entry name" value="AMP-binding"/>
    <property type="match status" value="1"/>
</dbReference>
<proteinExistence type="inferred from homology"/>
<reference evidence="7" key="1">
    <citation type="submission" date="2018-05" db="EMBL/GenBank/DDBJ databases">
        <authorList>
            <person name="Lanie J.A."/>
            <person name="Ng W.-L."/>
            <person name="Kazmierczak K.M."/>
            <person name="Andrzejewski T.M."/>
            <person name="Davidsen T.M."/>
            <person name="Wayne K.J."/>
            <person name="Tettelin H."/>
            <person name="Glass J.I."/>
            <person name="Rusch D."/>
            <person name="Podicherti R."/>
            <person name="Tsui H.-C.T."/>
            <person name="Winkler M.E."/>
        </authorList>
    </citation>
    <scope>NUCLEOTIDE SEQUENCE</scope>
</reference>
<dbReference type="GO" id="GO:0006631">
    <property type="term" value="P:fatty acid metabolic process"/>
    <property type="evidence" value="ECO:0007669"/>
    <property type="project" value="UniProtKB-KW"/>
</dbReference>